<keyword evidence="1" id="KW-1133">Transmembrane helix</keyword>
<keyword evidence="1" id="KW-0472">Membrane</keyword>
<dbReference type="AlphaFoldDB" id="A0A2R6XSP0"/>
<dbReference type="Gramene" id="Mp7g10190.1">
    <property type="protein sequence ID" value="Mp7g10190.1.cds1"/>
    <property type="gene ID" value="Mp7g10190"/>
</dbReference>
<feature type="transmembrane region" description="Helical" evidence="1">
    <location>
        <begin position="20"/>
        <end position="38"/>
    </location>
</feature>
<dbReference type="PROSITE" id="PS51257">
    <property type="entry name" value="PROKAR_LIPOPROTEIN"/>
    <property type="match status" value="1"/>
</dbReference>
<gene>
    <name evidence="2" type="ORF">MARPO_0003s0039</name>
</gene>
<evidence type="ECO:0000256" key="1">
    <source>
        <dbReference type="SAM" id="Phobius"/>
    </source>
</evidence>
<evidence type="ECO:0000313" key="3">
    <source>
        <dbReference type="Proteomes" id="UP000244005"/>
    </source>
</evidence>
<reference evidence="3" key="1">
    <citation type="journal article" date="2017" name="Cell">
        <title>Insights into land plant evolution garnered from the Marchantia polymorpha genome.</title>
        <authorList>
            <person name="Bowman J.L."/>
            <person name="Kohchi T."/>
            <person name="Yamato K.T."/>
            <person name="Jenkins J."/>
            <person name="Shu S."/>
            <person name="Ishizaki K."/>
            <person name="Yamaoka S."/>
            <person name="Nishihama R."/>
            <person name="Nakamura Y."/>
            <person name="Berger F."/>
            <person name="Adam C."/>
            <person name="Aki S.S."/>
            <person name="Althoff F."/>
            <person name="Araki T."/>
            <person name="Arteaga-Vazquez M.A."/>
            <person name="Balasubrmanian S."/>
            <person name="Barry K."/>
            <person name="Bauer D."/>
            <person name="Boehm C.R."/>
            <person name="Briginshaw L."/>
            <person name="Caballero-Perez J."/>
            <person name="Catarino B."/>
            <person name="Chen F."/>
            <person name="Chiyoda S."/>
            <person name="Chovatia M."/>
            <person name="Davies K.M."/>
            <person name="Delmans M."/>
            <person name="Demura T."/>
            <person name="Dierschke T."/>
            <person name="Dolan L."/>
            <person name="Dorantes-Acosta A.E."/>
            <person name="Eklund D.M."/>
            <person name="Florent S.N."/>
            <person name="Flores-Sandoval E."/>
            <person name="Fujiyama A."/>
            <person name="Fukuzawa H."/>
            <person name="Galik B."/>
            <person name="Grimanelli D."/>
            <person name="Grimwood J."/>
            <person name="Grossniklaus U."/>
            <person name="Hamada T."/>
            <person name="Haseloff J."/>
            <person name="Hetherington A.J."/>
            <person name="Higo A."/>
            <person name="Hirakawa Y."/>
            <person name="Hundley H.N."/>
            <person name="Ikeda Y."/>
            <person name="Inoue K."/>
            <person name="Inoue S.I."/>
            <person name="Ishida S."/>
            <person name="Jia Q."/>
            <person name="Kakita M."/>
            <person name="Kanazawa T."/>
            <person name="Kawai Y."/>
            <person name="Kawashima T."/>
            <person name="Kennedy M."/>
            <person name="Kinose K."/>
            <person name="Kinoshita T."/>
            <person name="Kohara Y."/>
            <person name="Koide E."/>
            <person name="Komatsu K."/>
            <person name="Kopischke S."/>
            <person name="Kubo M."/>
            <person name="Kyozuka J."/>
            <person name="Lagercrantz U."/>
            <person name="Lin S.S."/>
            <person name="Lindquist E."/>
            <person name="Lipzen A.M."/>
            <person name="Lu C.W."/>
            <person name="De Luna E."/>
            <person name="Martienssen R.A."/>
            <person name="Minamino N."/>
            <person name="Mizutani M."/>
            <person name="Mizutani M."/>
            <person name="Mochizuki N."/>
            <person name="Monte I."/>
            <person name="Mosher R."/>
            <person name="Nagasaki H."/>
            <person name="Nakagami H."/>
            <person name="Naramoto S."/>
            <person name="Nishitani K."/>
            <person name="Ohtani M."/>
            <person name="Okamoto T."/>
            <person name="Okumura M."/>
            <person name="Phillips J."/>
            <person name="Pollak B."/>
            <person name="Reinders A."/>
            <person name="Rovekamp M."/>
            <person name="Sano R."/>
            <person name="Sawa S."/>
            <person name="Schmid M.W."/>
            <person name="Shirakawa M."/>
            <person name="Solano R."/>
            <person name="Spunde A."/>
            <person name="Suetsugu N."/>
            <person name="Sugano S."/>
            <person name="Sugiyama A."/>
            <person name="Sun R."/>
            <person name="Suzuki Y."/>
            <person name="Takenaka M."/>
            <person name="Takezawa D."/>
            <person name="Tomogane H."/>
            <person name="Tsuzuki M."/>
            <person name="Ueda T."/>
            <person name="Umeda M."/>
            <person name="Ward J.M."/>
            <person name="Watanabe Y."/>
            <person name="Yazaki K."/>
            <person name="Yokoyama R."/>
            <person name="Yoshitake Y."/>
            <person name="Yotsui I."/>
            <person name="Zachgo S."/>
            <person name="Schmutz J."/>
        </authorList>
    </citation>
    <scope>NUCLEOTIDE SEQUENCE [LARGE SCALE GENOMIC DNA]</scope>
    <source>
        <strain evidence="3">Tak-1</strain>
    </source>
</reference>
<name>A0A2R6XSP0_MARPO</name>
<keyword evidence="3" id="KW-1185">Reference proteome</keyword>
<dbReference type="EMBL" id="KZ772675">
    <property type="protein sequence ID" value="PTQ49135.1"/>
    <property type="molecule type" value="Genomic_DNA"/>
</dbReference>
<sequence length="105" mass="11728">MKRVIRARPHRKRLEAETPYVCVTGYGCSIVLLIWARYSKSSAASTVSGQACGVLPCNLQLLLEIKCKFLVRCLISHGLASYCSMAKLHSCTSFASVYRSNFYDE</sequence>
<organism evidence="2 3">
    <name type="scientific">Marchantia polymorpha</name>
    <name type="common">Common liverwort</name>
    <name type="synonym">Marchantia aquatica</name>
    <dbReference type="NCBI Taxonomy" id="3197"/>
    <lineage>
        <taxon>Eukaryota</taxon>
        <taxon>Viridiplantae</taxon>
        <taxon>Streptophyta</taxon>
        <taxon>Embryophyta</taxon>
        <taxon>Marchantiophyta</taxon>
        <taxon>Marchantiopsida</taxon>
        <taxon>Marchantiidae</taxon>
        <taxon>Marchantiales</taxon>
        <taxon>Marchantiaceae</taxon>
        <taxon>Marchantia</taxon>
    </lineage>
</organism>
<evidence type="ECO:0000313" key="2">
    <source>
        <dbReference type="EMBL" id="PTQ49135.1"/>
    </source>
</evidence>
<proteinExistence type="predicted"/>
<protein>
    <submittedName>
        <fullName evidence="2">Uncharacterized protein</fullName>
    </submittedName>
</protein>
<accession>A0A2R6XSP0</accession>
<keyword evidence="1" id="KW-0812">Transmembrane</keyword>
<dbReference type="Proteomes" id="UP000244005">
    <property type="component" value="Unassembled WGS sequence"/>
</dbReference>